<name>A0A835DWK1_9POAL</name>
<proteinExistence type="predicted"/>
<protein>
    <submittedName>
        <fullName evidence="1">Uncharacterized protein</fullName>
    </submittedName>
</protein>
<dbReference type="PANTHER" id="PTHR48127">
    <property type="entry name" value="GRF-TYPE DOMAIN-CONTAINING PROTEIN"/>
    <property type="match status" value="1"/>
</dbReference>
<evidence type="ECO:0000313" key="2">
    <source>
        <dbReference type="Proteomes" id="UP000636709"/>
    </source>
</evidence>
<accession>A0A835DWK1</accession>
<dbReference type="Proteomes" id="UP000636709">
    <property type="component" value="Unassembled WGS sequence"/>
</dbReference>
<dbReference type="OrthoDB" id="678732at2759"/>
<reference evidence="1" key="1">
    <citation type="submission" date="2020-07" db="EMBL/GenBank/DDBJ databases">
        <title>Genome sequence and genetic diversity analysis of an under-domesticated orphan crop, white fonio (Digitaria exilis).</title>
        <authorList>
            <person name="Bennetzen J.L."/>
            <person name="Chen S."/>
            <person name="Ma X."/>
            <person name="Wang X."/>
            <person name="Yssel A.E.J."/>
            <person name="Chaluvadi S.R."/>
            <person name="Johnson M."/>
            <person name="Gangashetty P."/>
            <person name="Hamidou F."/>
            <person name="Sanogo M.D."/>
            <person name="Zwaenepoel A."/>
            <person name="Wallace J."/>
            <person name="Van De Peer Y."/>
            <person name="Van Deynze A."/>
        </authorList>
    </citation>
    <scope>NUCLEOTIDE SEQUENCE</scope>
    <source>
        <tissue evidence="1">Leaves</tissue>
    </source>
</reference>
<keyword evidence="2" id="KW-1185">Reference proteome</keyword>
<dbReference type="EMBL" id="JACEFO010003149">
    <property type="protein sequence ID" value="KAF8644163.1"/>
    <property type="molecule type" value="Genomic_DNA"/>
</dbReference>
<organism evidence="1 2">
    <name type="scientific">Digitaria exilis</name>
    <dbReference type="NCBI Taxonomy" id="1010633"/>
    <lineage>
        <taxon>Eukaryota</taxon>
        <taxon>Viridiplantae</taxon>
        <taxon>Streptophyta</taxon>
        <taxon>Embryophyta</taxon>
        <taxon>Tracheophyta</taxon>
        <taxon>Spermatophyta</taxon>
        <taxon>Magnoliopsida</taxon>
        <taxon>Liliopsida</taxon>
        <taxon>Poales</taxon>
        <taxon>Poaceae</taxon>
        <taxon>PACMAD clade</taxon>
        <taxon>Panicoideae</taxon>
        <taxon>Panicodae</taxon>
        <taxon>Paniceae</taxon>
        <taxon>Anthephorinae</taxon>
        <taxon>Digitaria</taxon>
    </lineage>
</organism>
<evidence type="ECO:0000313" key="1">
    <source>
        <dbReference type="EMBL" id="KAF8644163.1"/>
    </source>
</evidence>
<dbReference type="PANTHER" id="PTHR48127:SF1">
    <property type="entry name" value="ZINC FINGER GRF-TYPE DOMAIN-CONTAINING PROTEIN"/>
    <property type="match status" value="1"/>
</dbReference>
<gene>
    <name evidence="1" type="ORF">HU200_066537</name>
</gene>
<comment type="caution">
    <text evidence="1">The sequence shown here is derived from an EMBL/GenBank/DDBJ whole genome shotgun (WGS) entry which is preliminary data.</text>
</comment>
<dbReference type="AlphaFoldDB" id="A0A835DWK1"/>
<sequence>MLRQRRYGQYAHGPVSPALAIPNCCCGVPAVVKQSRHPKTAGRAYYICKKFDPTILLFPYENKKLVPYHEFRCWVAPPPNPPPITVDERITVVRRRRKDPLLCHCGVRATLVVPRDGNGPGRPIGSLARPIR</sequence>